<dbReference type="HOGENOM" id="CLU_1472063_0_0_2"/>
<organism evidence="2 3">
    <name type="scientific">Haloquadratum walsbyi J07HQW2</name>
    <dbReference type="NCBI Taxonomy" id="1238425"/>
    <lineage>
        <taxon>Archaea</taxon>
        <taxon>Methanobacteriati</taxon>
        <taxon>Methanobacteriota</taxon>
        <taxon>Stenosarchaea group</taxon>
        <taxon>Halobacteria</taxon>
        <taxon>Halobacteriales</taxon>
        <taxon>Haloferacaceae</taxon>
        <taxon>Haloquadratum</taxon>
    </lineage>
</organism>
<dbReference type="Proteomes" id="UP000030710">
    <property type="component" value="Unassembled WGS sequence"/>
</dbReference>
<sequence>MRDNDTGENQGEKTDTYTANADCEHKDDNNEIKYRADDQQNITDDDGASMDVTQGQDPTLDSDLDSESLSTPSSTSMSIDTESHANADPMKVSRTAQLETTHTDIEVVAAALRPDNTASMSMTVDKSAETLQTTITRETTGGVQSTVDDTIVNLTVADAIITAVEQCRTDRTKSKSQSQS</sequence>
<dbReference type="NCBIfam" id="NF011470">
    <property type="entry name" value="PRK14887.1"/>
    <property type="match status" value="1"/>
</dbReference>
<feature type="compositionally biased region" description="Low complexity" evidence="1">
    <location>
        <begin position="67"/>
        <end position="80"/>
    </location>
</feature>
<feature type="compositionally biased region" description="Basic and acidic residues" evidence="1">
    <location>
        <begin position="1"/>
        <end position="15"/>
    </location>
</feature>
<feature type="region of interest" description="Disordered" evidence="1">
    <location>
        <begin position="1"/>
        <end position="89"/>
    </location>
</feature>
<dbReference type="EMBL" id="KE356561">
    <property type="protein sequence ID" value="ERG94522.1"/>
    <property type="molecule type" value="Genomic_DNA"/>
</dbReference>
<dbReference type="AlphaFoldDB" id="U1PLE9"/>
<dbReference type="STRING" id="1238425.J07HQW2_00956"/>
<evidence type="ECO:0000313" key="2">
    <source>
        <dbReference type="EMBL" id="ERG94522.1"/>
    </source>
</evidence>
<dbReference type="eggNOG" id="arCOG01354">
    <property type="taxonomic scope" value="Archaea"/>
</dbReference>
<gene>
    <name evidence="2" type="ORF">J07HQW2_00956</name>
</gene>
<evidence type="ECO:0000313" key="3">
    <source>
        <dbReference type="Proteomes" id="UP000030710"/>
    </source>
</evidence>
<evidence type="ECO:0000256" key="1">
    <source>
        <dbReference type="SAM" id="MobiDB-lite"/>
    </source>
</evidence>
<protein>
    <submittedName>
        <fullName evidence="2">Uncharacterized protein</fullName>
    </submittedName>
</protein>
<proteinExistence type="predicted"/>
<name>U1PLE9_9EURY</name>
<reference evidence="2 3" key="1">
    <citation type="journal article" date="2013" name="PLoS ONE">
        <title>Assembly-driven community genomics of a hypersaline microbial ecosystem.</title>
        <authorList>
            <person name="Podell S."/>
            <person name="Ugalde J.A."/>
            <person name="Narasingarao P."/>
            <person name="Banfield J.F."/>
            <person name="Heidelberg K.B."/>
            <person name="Allen E.E."/>
        </authorList>
    </citation>
    <scope>NUCLEOTIDE SEQUENCE [LARGE SCALE GENOMIC DNA]</scope>
    <source>
        <strain evidence="3">J07HQW2</strain>
    </source>
</reference>
<accession>U1PLE9</accession>
<feature type="compositionally biased region" description="Basic and acidic residues" evidence="1">
    <location>
        <begin position="22"/>
        <end position="38"/>
    </location>
</feature>
<dbReference type="RefSeq" id="WP_021054013.1">
    <property type="nucleotide sequence ID" value="NZ_KE356561.1"/>
</dbReference>